<evidence type="ECO:0000256" key="3">
    <source>
        <dbReference type="ARBA" id="ARBA00022777"/>
    </source>
</evidence>
<dbReference type="GO" id="GO:0046854">
    <property type="term" value="P:phosphatidylinositol phosphate biosynthetic process"/>
    <property type="evidence" value="ECO:0007669"/>
    <property type="project" value="TreeGrafter"/>
</dbReference>
<accession>G0MHE3</accession>
<dbReference type="PANTHER" id="PTHR12400">
    <property type="entry name" value="INOSITOL POLYPHOSPHATE KINASE"/>
    <property type="match status" value="1"/>
</dbReference>
<dbReference type="PANTHER" id="PTHR12400:SF41">
    <property type="entry name" value="KINASE"/>
    <property type="match status" value="1"/>
</dbReference>
<keyword evidence="2 4" id="KW-0808">Transferase</keyword>
<dbReference type="EMBL" id="GL379794">
    <property type="protein sequence ID" value="EGT57882.1"/>
    <property type="molecule type" value="Genomic_DNA"/>
</dbReference>
<dbReference type="GO" id="GO:0032958">
    <property type="term" value="P:inositol phosphate biosynthetic process"/>
    <property type="evidence" value="ECO:0007669"/>
    <property type="project" value="InterPro"/>
</dbReference>
<dbReference type="AlphaFoldDB" id="G0MHE3"/>
<name>G0MHE3_CAEBE</name>
<evidence type="ECO:0000313" key="6">
    <source>
        <dbReference type="Proteomes" id="UP000008068"/>
    </source>
</evidence>
<dbReference type="FunCoup" id="G0MHE3">
    <property type="interactions" value="116"/>
</dbReference>
<dbReference type="EC" id="2.7.-.-" evidence="4"/>
<dbReference type="GO" id="GO:0005634">
    <property type="term" value="C:nucleus"/>
    <property type="evidence" value="ECO:0007669"/>
    <property type="project" value="TreeGrafter"/>
</dbReference>
<dbReference type="SUPFAM" id="SSF56104">
    <property type="entry name" value="SAICAR synthase-like"/>
    <property type="match status" value="1"/>
</dbReference>
<dbReference type="HOGENOM" id="CLU_042569_4_1_1"/>
<comment type="similarity">
    <text evidence="1 4">Belongs to the inositol phosphokinase (IPK) family.</text>
</comment>
<dbReference type="InParanoid" id="G0MHE3"/>
<dbReference type="InterPro" id="IPR005522">
    <property type="entry name" value="IPK"/>
</dbReference>
<dbReference type="OrthoDB" id="2573163at2759"/>
<dbReference type="STRING" id="135651.G0MHE3"/>
<dbReference type="InterPro" id="IPR038286">
    <property type="entry name" value="IPK_sf"/>
</dbReference>
<sequence>MEFDKQVAGRAKLSKILKEHVLKPTSVYEIESYRKLPKSVIDIAPDCCFIVLEGKLIDMKKCRSCESLVTVSTIKNIIKNHTESNFLIMKDASSGMAKPRLMDLKLGTRTYSDRLPKEKIEARIAKCNGNTTSQHGLRMCGARFTNKKNGEVVTWTKAQGKLLNREEFVDYMKVFFNVSQLQKDLLVSQLEKIKTVLENLSWHRFFGSSLLVLIDDEEELKVKIKLIDFASMARSEENEPQYPGVDTGAIFGVTNLIRILNE</sequence>
<dbReference type="eggNOG" id="KOG1620">
    <property type="taxonomic scope" value="Eukaryota"/>
</dbReference>
<dbReference type="Gene3D" id="3.30.470.160">
    <property type="entry name" value="Inositol polyphosphate kinase"/>
    <property type="match status" value="1"/>
</dbReference>
<protein>
    <recommendedName>
        <fullName evidence="4">Kinase</fullName>
        <ecNumber evidence="4">2.7.-.-</ecNumber>
    </recommendedName>
</protein>
<gene>
    <name evidence="5" type="ORF">CAEBREN_15304</name>
</gene>
<keyword evidence="3 4" id="KW-0418">Kinase</keyword>
<evidence type="ECO:0000313" key="5">
    <source>
        <dbReference type="EMBL" id="EGT57882.1"/>
    </source>
</evidence>
<dbReference type="GO" id="GO:0000828">
    <property type="term" value="F:inositol hexakisphosphate kinase activity"/>
    <property type="evidence" value="ECO:0007669"/>
    <property type="project" value="TreeGrafter"/>
</dbReference>
<evidence type="ECO:0000256" key="1">
    <source>
        <dbReference type="ARBA" id="ARBA00007374"/>
    </source>
</evidence>
<dbReference type="Proteomes" id="UP000008068">
    <property type="component" value="Unassembled WGS sequence"/>
</dbReference>
<keyword evidence="6" id="KW-1185">Reference proteome</keyword>
<dbReference type="GO" id="GO:0005737">
    <property type="term" value="C:cytoplasm"/>
    <property type="evidence" value="ECO:0007669"/>
    <property type="project" value="TreeGrafter"/>
</dbReference>
<evidence type="ECO:0000256" key="4">
    <source>
        <dbReference type="RuleBase" id="RU363090"/>
    </source>
</evidence>
<evidence type="ECO:0000256" key="2">
    <source>
        <dbReference type="ARBA" id="ARBA00022679"/>
    </source>
</evidence>
<dbReference type="Pfam" id="PF03770">
    <property type="entry name" value="IPK"/>
    <property type="match status" value="1"/>
</dbReference>
<proteinExistence type="inferred from homology"/>
<dbReference type="OMA" id="CHEPSEI"/>
<organism evidence="6">
    <name type="scientific">Caenorhabditis brenneri</name>
    <name type="common">Nematode worm</name>
    <dbReference type="NCBI Taxonomy" id="135651"/>
    <lineage>
        <taxon>Eukaryota</taxon>
        <taxon>Metazoa</taxon>
        <taxon>Ecdysozoa</taxon>
        <taxon>Nematoda</taxon>
        <taxon>Chromadorea</taxon>
        <taxon>Rhabditida</taxon>
        <taxon>Rhabditina</taxon>
        <taxon>Rhabditomorpha</taxon>
        <taxon>Rhabditoidea</taxon>
        <taxon>Rhabditidae</taxon>
        <taxon>Peloderinae</taxon>
        <taxon>Caenorhabditis</taxon>
    </lineage>
</organism>
<reference evidence="6" key="1">
    <citation type="submission" date="2011-07" db="EMBL/GenBank/DDBJ databases">
        <authorList>
            <consortium name="Caenorhabditis brenneri Sequencing and Analysis Consortium"/>
            <person name="Wilson R.K."/>
        </authorList>
    </citation>
    <scope>NUCLEOTIDE SEQUENCE [LARGE SCALE GENOMIC DNA]</scope>
    <source>
        <strain evidence="6">PB2801</strain>
    </source>
</reference>